<accession>A0AAD5ME78</accession>
<name>A0AAD5ME78_PARTN</name>
<dbReference type="Proteomes" id="UP001196413">
    <property type="component" value="Unassembled WGS sequence"/>
</dbReference>
<evidence type="ECO:0000313" key="2">
    <source>
        <dbReference type="Proteomes" id="UP001196413"/>
    </source>
</evidence>
<gene>
    <name evidence="1" type="ORF">KIN20_015016</name>
</gene>
<keyword evidence="2" id="KW-1185">Reference proteome</keyword>
<sequence length="59" mass="7087">MHRGFIRTFTGYMESHRNAPKRLPRGKREAVLRLCCYDTEFEQKVVMVQYGIVRLRNDL</sequence>
<proteinExistence type="predicted"/>
<evidence type="ECO:0000313" key="1">
    <source>
        <dbReference type="EMBL" id="KAJ1357002.1"/>
    </source>
</evidence>
<dbReference type="AlphaFoldDB" id="A0AAD5ME78"/>
<comment type="caution">
    <text evidence="1">The sequence shown here is derived from an EMBL/GenBank/DDBJ whole genome shotgun (WGS) entry which is preliminary data.</text>
</comment>
<reference evidence="1" key="1">
    <citation type="submission" date="2021-06" db="EMBL/GenBank/DDBJ databases">
        <title>Parelaphostrongylus tenuis whole genome reference sequence.</title>
        <authorList>
            <person name="Garwood T.J."/>
            <person name="Larsen P.A."/>
            <person name="Fountain-Jones N.M."/>
            <person name="Garbe J.R."/>
            <person name="Macchietto M.G."/>
            <person name="Kania S.A."/>
            <person name="Gerhold R.W."/>
            <person name="Richards J.E."/>
            <person name="Wolf T.M."/>
        </authorList>
    </citation>
    <scope>NUCLEOTIDE SEQUENCE</scope>
    <source>
        <strain evidence="1">MNPRO001-30</strain>
        <tissue evidence="1">Meninges</tissue>
    </source>
</reference>
<protein>
    <submittedName>
        <fullName evidence="1">Uncharacterized protein</fullName>
    </submittedName>
</protein>
<organism evidence="1 2">
    <name type="scientific">Parelaphostrongylus tenuis</name>
    <name type="common">Meningeal worm</name>
    <dbReference type="NCBI Taxonomy" id="148309"/>
    <lineage>
        <taxon>Eukaryota</taxon>
        <taxon>Metazoa</taxon>
        <taxon>Ecdysozoa</taxon>
        <taxon>Nematoda</taxon>
        <taxon>Chromadorea</taxon>
        <taxon>Rhabditida</taxon>
        <taxon>Rhabditina</taxon>
        <taxon>Rhabditomorpha</taxon>
        <taxon>Strongyloidea</taxon>
        <taxon>Metastrongylidae</taxon>
        <taxon>Parelaphostrongylus</taxon>
    </lineage>
</organism>
<dbReference type="EMBL" id="JAHQIW010002990">
    <property type="protein sequence ID" value="KAJ1357002.1"/>
    <property type="molecule type" value="Genomic_DNA"/>
</dbReference>